<feature type="compositionally biased region" description="Basic and acidic residues" evidence="3">
    <location>
        <begin position="325"/>
        <end position="335"/>
    </location>
</feature>
<feature type="domain" description="Phage integrase SAM-like" evidence="4">
    <location>
        <begin position="110"/>
        <end position="215"/>
    </location>
</feature>
<dbReference type="Gene3D" id="1.10.443.10">
    <property type="entry name" value="Intergrase catalytic core"/>
    <property type="match status" value="1"/>
</dbReference>
<feature type="domain" description="Arm DNA-binding" evidence="5">
    <location>
        <begin position="13"/>
        <end position="93"/>
    </location>
</feature>
<dbReference type="InterPro" id="IPR025269">
    <property type="entry name" value="SAM-like_dom"/>
</dbReference>
<evidence type="ECO:0000259" key="5">
    <source>
        <dbReference type="Pfam" id="PF17293"/>
    </source>
</evidence>
<accession>A0A4Q8QEV0</accession>
<dbReference type="GO" id="GO:0015074">
    <property type="term" value="P:DNA integration"/>
    <property type="evidence" value="ECO:0007669"/>
    <property type="project" value="InterPro"/>
</dbReference>
<keyword evidence="2" id="KW-0233">DNA recombination</keyword>
<dbReference type="GO" id="GO:0003677">
    <property type="term" value="F:DNA binding"/>
    <property type="evidence" value="ECO:0007669"/>
    <property type="project" value="UniProtKB-KW"/>
</dbReference>
<dbReference type="InterPro" id="IPR010998">
    <property type="entry name" value="Integrase_recombinase_N"/>
</dbReference>
<dbReference type="EMBL" id="SGIU01000001">
    <property type="protein sequence ID" value="TAI48344.1"/>
    <property type="molecule type" value="Genomic_DNA"/>
</dbReference>
<dbReference type="AlphaFoldDB" id="A0A4Q8QEV0"/>
<evidence type="ECO:0000256" key="3">
    <source>
        <dbReference type="SAM" id="MobiDB-lite"/>
    </source>
</evidence>
<dbReference type="InterPro" id="IPR035386">
    <property type="entry name" value="Arm-DNA-bind_5"/>
</dbReference>
<evidence type="ECO:0000259" key="4">
    <source>
        <dbReference type="Pfam" id="PF13102"/>
    </source>
</evidence>
<dbReference type="Pfam" id="PF13102">
    <property type="entry name" value="Phage_int_SAM_5"/>
    <property type="match status" value="1"/>
</dbReference>
<dbReference type="InterPro" id="IPR013762">
    <property type="entry name" value="Integrase-like_cat_sf"/>
</dbReference>
<evidence type="ECO:0000313" key="6">
    <source>
        <dbReference type="EMBL" id="TAI48344.1"/>
    </source>
</evidence>
<proteinExistence type="predicted"/>
<feature type="region of interest" description="Disordered" evidence="3">
    <location>
        <begin position="315"/>
        <end position="335"/>
    </location>
</feature>
<evidence type="ECO:0000256" key="2">
    <source>
        <dbReference type="ARBA" id="ARBA00023172"/>
    </source>
</evidence>
<keyword evidence="7" id="KW-1185">Reference proteome</keyword>
<dbReference type="OrthoDB" id="1098628at2"/>
<reference evidence="6 7" key="1">
    <citation type="submission" date="2019-02" db="EMBL/GenBank/DDBJ databases">
        <title>Draft genome sequence of Muricauda sp. 176CP4-71.</title>
        <authorList>
            <person name="Park J.-S."/>
        </authorList>
    </citation>
    <scope>NUCLEOTIDE SEQUENCE [LARGE SCALE GENOMIC DNA]</scope>
    <source>
        <strain evidence="6 7">176CP4-71</strain>
    </source>
</reference>
<dbReference type="InterPro" id="IPR011010">
    <property type="entry name" value="DNA_brk_join_enz"/>
</dbReference>
<dbReference type="GO" id="GO:0006310">
    <property type="term" value="P:DNA recombination"/>
    <property type="evidence" value="ECO:0007669"/>
    <property type="project" value="UniProtKB-KW"/>
</dbReference>
<dbReference type="RefSeq" id="WP_130608187.1">
    <property type="nucleotide sequence ID" value="NZ_SGIU01000001.1"/>
</dbReference>
<comment type="caution">
    <text evidence="6">The sequence shown here is derived from an EMBL/GenBank/DDBJ whole genome shotgun (WGS) entry which is preliminary data.</text>
</comment>
<evidence type="ECO:0000313" key="7">
    <source>
        <dbReference type="Proteomes" id="UP000291981"/>
    </source>
</evidence>
<dbReference type="Proteomes" id="UP000291981">
    <property type="component" value="Unassembled WGS sequence"/>
</dbReference>
<gene>
    <name evidence="6" type="ORF">EW142_00610</name>
</gene>
<dbReference type="Pfam" id="PF17293">
    <property type="entry name" value="Arm-DNA-bind_5"/>
    <property type="match status" value="1"/>
</dbReference>
<evidence type="ECO:0000256" key="1">
    <source>
        <dbReference type="ARBA" id="ARBA00023125"/>
    </source>
</evidence>
<dbReference type="Gene3D" id="1.10.150.130">
    <property type="match status" value="1"/>
</dbReference>
<protein>
    <submittedName>
        <fullName evidence="6">Site-specific integrase</fullName>
    </submittedName>
</protein>
<sequence length="335" mass="39334">MSSRATLSINFFPRKRKKDSEKSTIYCRITVNGERLEFSLQRKLQCHLWDNARKRGMGRSSLVKSLNSYLDQVYFGLLEAHRELLREGERVTPLAIKSRYMHTGENGKTLKDLIGYHNGTMHTSIKAGTRKNYYSTERCIDLFLKEEHKLRDIPLRELDYKFILDFEQYLRKYRPSTKSICNNNGAMKHMERLKKISRLGVRLGWLESDPFSNFKLRFERANSDFLTEEELERIEKKNFGLESIDRTKDIFMFACYTGLSYIDVKTLTENSLIRDMDGNYWLYLDRAKTGESLNIPLLPEAQDIIQKYNGANRGNKGLFPMQSNLKDELKPETDQ</sequence>
<dbReference type="SUPFAM" id="SSF56349">
    <property type="entry name" value="DNA breaking-rejoining enzymes"/>
    <property type="match status" value="1"/>
</dbReference>
<keyword evidence="1" id="KW-0238">DNA-binding</keyword>
<organism evidence="6 7">
    <name type="scientific">Flagellimonas allohymeniacidonis</name>
    <dbReference type="NCBI Taxonomy" id="2517819"/>
    <lineage>
        <taxon>Bacteria</taxon>
        <taxon>Pseudomonadati</taxon>
        <taxon>Bacteroidota</taxon>
        <taxon>Flavobacteriia</taxon>
        <taxon>Flavobacteriales</taxon>
        <taxon>Flavobacteriaceae</taxon>
        <taxon>Flagellimonas</taxon>
    </lineage>
</organism>
<name>A0A4Q8QEV0_9FLAO</name>